<dbReference type="InterPro" id="IPR048289">
    <property type="entry name" value="RRM2_NsCP33-like"/>
</dbReference>
<protein>
    <submittedName>
        <fullName evidence="3">RNA-binding protein</fullName>
    </submittedName>
</protein>
<keyword evidence="1" id="KW-0694">RNA-binding</keyword>
<organism evidence="3 4">
    <name type="scientific">Chitinophaga barathri</name>
    <dbReference type="NCBI Taxonomy" id="1647451"/>
    <lineage>
        <taxon>Bacteria</taxon>
        <taxon>Pseudomonadati</taxon>
        <taxon>Bacteroidota</taxon>
        <taxon>Chitinophagia</taxon>
        <taxon>Chitinophagales</taxon>
        <taxon>Chitinophagaceae</taxon>
        <taxon>Chitinophaga</taxon>
    </lineage>
</organism>
<evidence type="ECO:0000256" key="1">
    <source>
        <dbReference type="ARBA" id="ARBA00022884"/>
    </source>
</evidence>
<dbReference type="AlphaFoldDB" id="A0A3N4M832"/>
<evidence type="ECO:0000259" key="2">
    <source>
        <dbReference type="PROSITE" id="PS50102"/>
    </source>
</evidence>
<dbReference type="EMBL" id="RMBX01000010">
    <property type="protein sequence ID" value="RPD39551.1"/>
    <property type="molecule type" value="Genomic_DNA"/>
</dbReference>
<dbReference type="GO" id="GO:0003723">
    <property type="term" value="F:RNA binding"/>
    <property type="evidence" value="ECO:0007669"/>
    <property type="project" value="UniProtKB-KW"/>
</dbReference>
<dbReference type="InterPro" id="IPR012677">
    <property type="entry name" value="Nucleotide-bd_a/b_plait_sf"/>
</dbReference>
<reference evidence="4" key="1">
    <citation type="submission" date="2018-11" db="EMBL/GenBank/DDBJ databases">
        <title>Chitinophaga lutea sp.nov., isolate from arsenic contaminated soil.</title>
        <authorList>
            <person name="Zong Y."/>
        </authorList>
    </citation>
    <scope>NUCLEOTIDE SEQUENCE [LARGE SCALE GENOMIC DNA]</scope>
    <source>
        <strain evidence="4">YLT18</strain>
    </source>
</reference>
<dbReference type="InterPro" id="IPR035979">
    <property type="entry name" value="RBD_domain_sf"/>
</dbReference>
<keyword evidence="4" id="KW-1185">Reference proteome</keyword>
<feature type="domain" description="RRM" evidence="2">
    <location>
        <begin position="1"/>
        <end position="79"/>
    </location>
</feature>
<dbReference type="InterPro" id="IPR052462">
    <property type="entry name" value="SLIRP/GR-RBP-like"/>
</dbReference>
<dbReference type="Pfam" id="PF00076">
    <property type="entry name" value="RRM_1"/>
    <property type="match status" value="1"/>
</dbReference>
<dbReference type="RefSeq" id="WP_120515690.1">
    <property type="nucleotide sequence ID" value="NZ_QXZY01000004.1"/>
</dbReference>
<evidence type="ECO:0000313" key="3">
    <source>
        <dbReference type="EMBL" id="RPD39551.1"/>
    </source>
</evidence>
<dbReference type="OrthoDB" id="9798855at2"/>
<accession>A0A3N4M832</accession>
<dbReference type="PANTHER" id="PTHR48027">
    <property type="entry name" value="HETEROGENEOUS NUCLEAR RIBONUCLEOPROTEIN 87F-RELATED"/>
    <property type="match status" value="1"/>
</dbReference>
<dbReference type="SUPFAM" id="SSF54928">
    <property type="entry name" value="RNA-binding domain, RBD"/>
    <property type="match status" value="1"/>
</dbReference>
<dbReference type="Gene3D" id="3.30.70.330">
    <property type="match status" value="1"/>
</dbReference>
<name>A0A3N4M832_9BACT</name>
<comment type="caution">
    <text evidence="3">The sequence shown here is derived from an EMBL/GenBank/DDBJ whole genome shotgun (WGS) entry which is preliminary data.</text>
</comment>
<dbReference type="CDD" id="cd21608">
    <property type="entry name" value="RRM2_NsCP33_like"/>
    <property type="match status" value="1"/>
</dbReference>
<dbReference type="SMART" id="SM00360">
    <property type="entry name" value="RRM"/>
    <property type="match status" value="1"/>
</dbReference>
<sequence>MNIYVSNLSVIVNAQDLTKHFSQYGAVASANVITDKFTNQSRGFAFVDMPDDNEARKAIAELNGTQLDGRSIVVNEARPKKERY</sequence>
<gene>
    <name evidence="3" type="ORF">EG028_17995</name>
</gene>
<proteinExistence type="predicted"/>
<evidence type="ECO:0000313" key="4">
    <source>
        <dbReference type="Proteomes" id="UP000279089"/>
    </source>
</evidence>
<dbReference type="PROSITE" id="PS50102">
    <property type="entry name" value="RRM"/>
    <property type="match status" value="1"/>
</dbReference>
<dbReference type="InterPro" id="IPR000504">
    <property type="entry name" value="RRM_dom"/>
</dbReference>
<dbReference type="Proteomes" id="UP000279089">
    <property type="component" value="Unassembled WGS sequence"/>
</dbReference>